<organism evidence="1 2">
    <name type="scientific">Caballeronia sordidicola</name>
    <name type="common">Burkholderia sordidicola</name>
    <dbReference type="NCBI Taxonomy" id="196367"/>
    <lineage>
        <taxon>Bacteria</taxon>
        <taxon>Pseudomonadati</taxon>
        <taxon>Pseudomonadota</taxon>
        <taxon>Betaproteobacteria</taxon>
        <taxon>Burkholderiales</taxon>
        <taxon>Burkholderiaceae</taxon>
        <taxon>Caballeronia</taxon>
    </lineage>
</organism>
<evidence type="ECO:0000313" key="2">
    <source>
        <dbReference type="Proteomes" id="UP000214720"/>
    </source>
</evidence>
<sequence>MLHCAKSGLSRFCVRGESASRPRQQSFSAKIRSLDPGKYLFRISELTKAL</sequence>
<comment type="caution">
    <text evidence="1">The sequence shown here is derived from an EMBL/GenBank/DDBJ whole genome shotgun (WGS) entry which is preliminary data.</text>
</comment>
<proteinExistence type="predicted"/>
<dbReference type="AlphaFoldDB" id="A0A226X454"/>
<accession>A0A226X454</accession>
<gene>
    <name evidence="1" type="ORF">BSU04_12940</name>
</gene>
<protein>
    <submittedName>
        <fullName evidence="1">Uncharacterized protein</fullName>
    </submittedName>
</protein>
<dbReference type="Proteomes" id="UP000214720">
    <property type="component" value="Unassembled WGS sequence"/>
</dbReference>
<reference evidence="2" key="1">
    <citation type="submission" date="2017-01" db="EMBL/GenBank/DDBJ databases">
        <title>Genome Analysis of Deinococcus marmoris KOPRI26562.</title>
        <authorList>
            <person name="Kim J.H."/>
            <person name="Oh H.-M."/>
        </authorList>
    </citation>
    <scope>NUCLEOTIDE SEQUENCE [LARGE SCALE GENOMIC DNA]</scope>
    <source>
        <strain evidence="2">PAMC 26633</strain>
    </source>
</reference>
<name>A0A226X454_CABSO</name>
<evidence type="ECO:0000313" key="1">
    <source>
        <dbReference type="EMBL" id="OXC78201.1"/>
    </source>
</evidence>
<dbReference type="EMBL" id="MTHB01000073">
    <property type="protein sequence ID" value="OXC78201.1"/>
    <property type="molecule type" value="Genomic_DNA"/>
</dbReference>